<protein>
    <recommendedName>
        <fullName evidence="5">Phenoloxidase-activating factor 2</fullName>
    </recommendedName>
    <alternativeName>
        <fullName evidence="6">Prophenoloxidase-activating factor II</fullName>
    </alternativeName>
</protein>
<feature type="signal peptide" evidence="7">
    <location>
        <begin position="1"/>
        <end position="22"/>
    </location>
</feature>
<dbReference type="GO" id="GO:0005576">
    <property type="term" value="C:extracellular region"/>
    <property type="evidence" value="ECO:0007669"/>
    <property type="project" value="UniProtKB-SubCell"/>
</dbReference>
<dbReference type="InterPro" id="IPR009003">
    <property type="entry name" value="Peptidase_S1_PA"/>
</dbReference>
<dbReference type="InterPro" id="IPR043504">
    <property type="entry name" value="Peptidase_S1_PA_chymotrypsin"/>
</dbReference>
<dbReference type="FunFam" id="2.40.10.10:FF:000038">
    <property type="entry name" value="Serine protease"/>
    <property type="match status" value="1"/>
</dbReference>
<organism evidence="9 10">
    <name type="scientific">Photinus pyralis</name>
    <name type="common">Common eastern firefly</name>
    <name type="synonym">Lampyris pyralis</name>
    <dbReference type="NCBI Taxonomy" id="7054"/>
    <lineage>
        <taxon>Eukaryota</taxon>
        <taxon>Metazoa</taxon>
        <taxon>Ecdysozoa</taxon>
        <taxon>Arthropoda</taxon>
        <taxon>Hexapoda</taxon>
        <taxon>Insecta</taxon>
        <taxon>Pterygota</taxon>
        <taxon>Neoptera</taxon>
        <taxon>Endopterygota</taxon>
        <taxon>Coleoptera</taxon>
        <taxon>Polyphaga</taxon>
        <taxon>Elateriformia</taxon>
        <taxon>Elateroidea</taxon>
        <taxon>Lampyridae</taxon>
        <taxon>Lampyrinae</taxon>
        <taxon>Photinus</taxon>
    </lineage>
</organism>
<evidence type="ECO:0000259" key="8">
    <source>
        <dbReference type="PROSITE" id="PS50240"/>
    </source>
</evidence>
<dbReference type="Gene3D" id="2.40.10.10">
    <property type="entry name" value="Trypsin-like serine proteases"/>
    <property type="match status" value="2"/>
</dbReference>
<keyword evidence="10" id="KW-1185">Reference proteome</keyword>
<dbReference type="Pfam" id="PF00089">
    <property type="entry name" value="Trypsin"/>
    <property type="match status" value="1"/>
</dbReference>
<evidence type="ECO:0000256" key="4">
    <source>
        <dbReference type="ARBA" id="ARBA00024195"/>
    </source>
</evidence>
<dbReference type="Pfam" id="PF18322">
    <property type="entry name" value="CLIP_1"/>
    <property type="match status" value="1"/>
</dbReference>
<comment type="caution">
    <text evidence="9">The sequence shown here is derived from an EMBL/GenBank/DDBJ whole genome shotgun (WGS) entry which is preliminary data.</text>
</comment>
<keyword evidence="7" id="KW-0732">Signal</keyword>
<keyword evidence="2" id="KW-0964">Secreted</keyword>
<dbReference type="FunCoup" id="A0A5N4B5W4">
    <property type="interactions" value="55"/>
</dbReference>
<dbReference type="PROSITE" id="PS00134">
    <property type="entry name" value="TRYPSIN_HIS"/>
    <property type="match status" value="1"/>
</dbReference>
<evidence type="ECO:0000256" key="1">
    <source>
        <dbReference type="ARBA" id="ARBA00004613"/>
    </source>
</evidence>
<dbReference type="SMART" id="SM00020">
    <property type="entry name" value="Tryp_SPc"/>
    <property type="match status" value="1"/>
</dbReference>
<proteinExistence type="inferred from homology"/>
<gene>
    <name evidence="9" type="ORF">PPYR_01977</name>
</gene>
<dbReference type="CDD" id="cd00190">
    <property type="entry name" value="Tryp_SPc"/>
    <property type="match status" value="1"/>
</dbReference>
<comment type="similarity">
    <text evidence="4">Belongs to the peptidase S1 family. CLIP subfamily.</text>
</comment>
<evidence type="ECO:0000256" key="6">
    <source>
        <dbReference type="ARBA" id="ARBA00076468"/>
    </source>
</evidence>
<reference evidence="9 10" key="1">
    <citation type="journal article" date="2018" name="Elife">
        <title>Firefly genomes illuminate parallel origins of bioluminescence in beetles.</title>
        <authorList>
            <person name="Fallon T.R."/>
            <person name="Lower S.E."/>
            <person name="Chang C.H."/>
            <person name="Bessho-Uehara M."/>
            <person name="Martin G.J."/>
            <person name="Bewick A.J."/>
            <person name="Behringer M."/>
            <person name="Debat H.J."/>
            <person name="Wong I."/>
            <person name="Day J.C."/>
            <person name="Suvorov A."/>
            <person name="Silva C.J."/>
            <person name="Stanger-Hall K.F."/>
            <person name="Hall D.W."/>
            <person name="Schmitz R.J."/>
            <person name="Nelson D.R."/>
            <person name="Lewis S.M."/>
            <person name="Shigenobu S."/>
            <person name="Bybee S.M."/>
            <person name="Larracuente A.M."/>
            <person name="Oba Y."/>
            <person name="Weng J.K."/>
        </authorList>
    </citation>
    <scope>NUCLEOTIDE SEQUENCE [LARGE SCALE GENOMIC DNA]</scope>
    <source>
        <strain evidence="9">1611_PpyrPB1</strain>
        <tissue evidence="9">Whole body</tissue>
    </source>
</reference>
<dbReference type="InterPro" id="IPR001254">
    <property type="entry name" value="Trypsin_dom"/>
</dbReference>
<keyword evidence="3" id="KW-1015">Disulfide bond</keyword>
<dbReference type="InterPro" id="IPR041515">
    <property type="entry name" value="PPAF-2-like_Clip"/>
</dbReference>
<accession>A0A5N4B5W4</accession>
<dbReference type="InterPro" id="IPR051487">
    <property type="entry name" value="Ser/Thr_Proteases_Immune/Dev"/>
</dbReference>
<dbReference type="AlphaFoldDB" id="A0A5N4B5W4"/>
<dbReference type="InterPro" id="IPR018114">
    <property type="entry name" value="TRYPSIN_HIS"/>
</dbReference>
<evidence type="ECO:0000313" key="9">
    <source>
        <dbReference type="EMBL" id="KAB0805007.1"/>
    </source>
</evidence>
<feature type="domain" description="Peptidase S1" evidence="8">
    <location>
        <begin position="136"/>
        <end position="389"/>
    </location>
</feature>
<dbReference type="PRINTS" id="PR00722">
    <property type="entry name" value="CHYMOTRYPSIN"/>
</dbReference>
<dbReference type="PROSITE" id="PS50240">
    <property type="entry name" value="TRYPSIN_DOM"/>
    <property type="match status" value="1"/>
</dbReference>
<dbReference type="PANTHER" id="PTHR24256">
    <property type="entry name" value="TRYPTASE-RELATED"/>
    <property type="match status" value="1"/>
</dbReference>
<evidence type="ECO:0000256" key="3">
    <source>
        <dbReference type="ARBA" id="ARBA00023157"/>
    </source>
</evidence>
<name>A0A5N4B5W4_PHOPY</name>
<dbReference type="GO" id="GO:0006508">
    <property type="term" value="P:proteolysis"/>
    <property type="evidence" value="ECO:0007669"/>
    <property type="project" value="InterPro"/>
</dbReference>
<dbReference type="GO" id="GO:0004252">
    <property type="term" value="F:serine-type endopeptidase activity"/>
    <property type="evidence" value="ECO:0007669"/>
    <property type="project" value="InterPro"/>
</dbReference>
<dbReference type="OrthoDB" id="6261922at2759"/>
<evidence type="ECO:0000313" key="10">
    <source>
        <dbReference type="Proteomes" id="UP000327044"/>
    </source>
</evidence>
<dbReference type="InParanoid" id="A0A5N4B5W4"/>
<dbReference type="EMBL" id="VVIM01000001">
    <property type="protein sequence ID" value="KAB0805007.1"/>
    <property type="molecule type" value="Genomic_DNA"/>
</dbReference>
<feature type="chain" id="PRO_5024309685" description="Phenoloxidase-activating factor 2" evidence="7">
    <location>
        <begin position="23"/>
        <end position="400"/>
    </location>
</feature>
<comment type="subcellular location">
    <subcellularLocation>
        <location evidence="1">Secreted</location>
    </subcellularLocation>
</comment>
<evidence type="ECO:0000256" key="7">
    <source>
        <dbReference type="SAM" id="SignalP"/>
    </source>
</evidence>
<sequence>MMQLMSLFRVLFFIYLLACAYSESEVEDVKKYEDKIDAIFVKPNEAALEISTSYSESVPLSAPSHEDCQCVPYFNCKEVVEDGVGVIDIRIENSCNSLEHCCGAANTTTESIISKPEPHTPGRCGRRNGDGVGIRITGMEDNETQFGEFPWMVAVLATKKHKKSLEKTETYQCGASLIHPQVVLTAAHCVYDKKNKYGIRAGEWDTHTTYELFPHQDREIKEIIIHPKYYKGGLFYDFALLILDSPLEITDNVDVVCLPDETMVPGKTFCYATGWGREVFSGDGKNPAILKKVDLPIVDRDTCQNRLRSTRLGSRFNLHESFICAGGELGKDTCKGDGGSPLVCPLDDEEDRYYQAGIVAWGIDCGKEHVPGVYAHVAKAKGWIDDVMVSHNFDTSVYKY</sequence>
<evidence type="ECO:0000256" key="2">
    <source>
        <dbReference type="ARBA" id="ARBA00022525"/>
    </source>
</evidence>
<dbReference type="Proteomes" id="UP000327044">
    <property type="component" value="Unassembled WGS sequence"/>
</dbReference>
<dbReference type="SUPFAM" id="SSF50494">
    <property type="entry name" value="Trypsin-like serine proteases"/>
    <property type="match status" value="1"/>
</dbReference>
<evidence type="ECO:0000256" key="5">
    <source>
        <dbReference type="ARBA" id="ARBA00068096"/>
    </source>
</evidence>
<dbReference type="InterPro" id="IPR001314">
    <property type="entry name" value="Peptidase_S1A"/>
</dbReference>